<accession>A0A067QXP1</accession>
<dbReference type="Proteomes" id="UP000027135">
    <property type="component" value="Unassembled WGS sequence"/>
</dbReference>
<dbReference type="InParanoid" id="A0A067QXP1"/>
<evidence type="ECO:0008006" key="3">
    <source>
        <dbReference type="Google" id="ProtNLM"/>
    </source>
</evidence>
<dbReference type="PANTHER" id="PTHR47326">
    <property type="entry name" value="TRANSPOSABLE ELEMENT TC3 TRANSPOSASE-LIKE PROTEIN"/>
    <property type="match status" value="1"/>
</dbReference>
<organism evidence="1 2">
    <name type="scientific">Zootermopsis nevadensis</name>
    <name type="common">Dampwood termite</name>
    <dbReference type="NCBI Taxonomy" id="136037"/>
    <lineage>
        <taxon>Eukaryota</taxon>
        <taxon>Metazoa</taxon>
        <taxon>Ecdysozoa</taxon>
        <taxon>Arthropoda</taxon>
        <taxon>Hexapoda</taxon>
        <taxon>Insecta</taxon>
        <taxon>Pterygota</taxon>
        <taxon>Neoptera</taxon>
        <taxon>Polyneoptera</taxon>
        <taxon>Dictyoptera</taxon>
        <taxon>Blattodea</taxon>
        <taxon>Blattoidea</taxon>
        <taxon>Termitoidae</taxon>
        <taxon>Termopsidae</taxon>
        <taxon>Zootermopsis</taxon>
    </lineage>
</organism>
<dbReference type="Gene3D" id="3.30.420.10">
    <property type="entry name" value="Ribonuclease H-like superfamily/Ribonuclease H"/>
    <property type="match status" value="1"/>
</dbReference>
<name>A0A067QXP1_ZOONE</name>
<dbReference type="OMA" id="NCHSKLM"/>
<dbReference type="InterPro" id="IPR036397">
    <property type="entry name" value="RNaseH_sf"/>
</dbReference>
<protein>
    <recommendedName>
        <fullName evidence="3">Transposase Tc1-like domain-containing protein</fullName>
    </recommendedName>
</protein>
<keyword evidence="2" id="KW-1185">Reference proteome</keyword>
<proteinExistence type="predicted"/>
<dbReference type="STRING" id="136037.A0A067QXP1"/>
<evidence type="ECO:0000313" key="1">
    <source>
        <dbReference type="EMBL" id="KDR09521.1"/>
    </source>
</evidence>
<dbReference type="GO" id="GO:0003676">
    <property type="term" value="F:nucleic acid binding"/>
    <property type="evidence" value="ECO:0007669"/>
    <property type="project" value="InterPro"/>
</dbReference>
<dbReference type="PANTHER" id="PTHR47326:SF1">
    <property type="entry name" value="HTH PSQ-TYPE DOMAIN-CONTAINING PROTEIN"/>
    <property type="match status" value="1"/>
</dbReference>
<dbReference type="AlphaFoldDB" id="A0A067QXP1"/>
<sequence length="155" mass="17677">MVAYGEGKKCYNPSGDKNCHSKLMTTGLVTDARRIGRPSTSRSEENVALVREMFTRSPHKSTRLTARESGLSRHTIRTVLENILWSDEAVFHIGGFVSRHNCHYWAAHDPEVTVEKMQNRPKVTVWCGMTATRVIGPYLLHDNMNADRYLQMLED</sequence>
<evidence type="ECO:0000313" key="2">
    <source>
        <dbReference type="Proteomes" id="UP000027135"/>
    </source>
</evidence>
<dbReference type="EMBL" id="KK853239">
    <property type="protein sequence ID" value="KDR09521.1"/>
    <property type="molecule type" value="Genomic_DNA"/>
</dbReference>
<gene>
    <name evidence="1" type="ORF">L798_00864</name>
</gene>
<reference evidence="1 2" key="1">
    <citation type="journal article" date="2014" name="Nat. Commun.">
        <title>Molecular traces of alternative social organization in a termite genome.</title>
        <authorList>
            <person name="Terrapon N."/>
            <person name="Li C."/>
            <person name="Robertson H.M."/>
            <person name="Ji L."/>
            <person name="Meng X."/>
            <person name="Booth W."/>
            <person name="Chen Z."/>
            <person name="Childers C.P."/>
            <person name="Glastad K.M."/>
            <person name="Gokhale K."/>
            <person name="Gowin J."/>
            <person name="Gronenberg W."/>
            <person name="Hermansen R.A."/>
            <person name="Hu H."/>
            <person name="Hunt B.G."/>
            <person name="Huylmans A.K."/>
            <person name="Khalil S.M."/>
            <person name="Mitchell R.D."/>
            <person name="Munoz-Torres M.C."/>
            <person name="Mustard J.A."/>
            <person name="Pan H."/>
            <person name="Reese J.T."/>
            <person name="Scharf M.E."/>
            <person name="Sun F."/>
            <person name="Vogel H."/>
            <person name="Xiao J."/>
            <person name="Yang W."/>
            <person name="Yang Z."/>
            <person name="Yang Z."/>
            <person name="Zhou J."/>
            <person name="Zhu J."/>
            <person name="Brent C.S."/>
            <person name="Elsik C.G."/>
            <person name="Goodisman M.A."/>
            <person name="Liberles D.A."/>
            <person name="Roe R.M."/>
            <person name="Vargo E.L."/>
            <person name="Vilcinskas A."/>
            <person name="Wang J."/>
            <person name="Bornberg-Bauer E."/>
            <person name="Korb J."/>
            <person name="Zhang G."/>
            <person name="Liebig J."/>
        </authorList>
    </citation>
    <scope>NUCLEOTIDE SEQUENCE [LARGE SCALE GENOMIC DNA]</scope>
    <source>
        <tissue evidence="1">Whole organism</tissue>
    </source>
</reference>